<dbReference type="SUPFAM" id="SSF53383">
    <property type="entry name" value="PLP-dependent transferases"/>
    <property type="match status" value="1"/>
</dbReference>
<accession>A0A9D5JRM3</accession>
<evidence type="ECO:0000256" key="2">
    <source>
        <dbReference type="ARBA" id="ARBA00022490"/>
    </source>
</evidence>
<dbReference type="InterPro" id="IPR004534">
    <property type="entry name" value="SelA_trans"/>
</dbReference>
<evidence type="ECO:0000256" key="9">
    <source>
        <dbReference type="PIRSR" id="PIRSR618319-50"/>
    </source>
</evidence>
<dbReference type="GO" id="GO:0004125">
    <property type="term" value="F:L-seryl-tRNA(Sec) selenium transferase activity"/>
    <property type="evidence" value="ECO:0007669"/>
    <property type="project" value="UniProtKB-UniRule"/>
</dbReference>
<dbReference type="EC" id="2.9.1.1" evidence="8"/>
<name>A0A9D5JRM3_9BACT</name>
<dbReference type="HAMAP" id="MF_00423">
    <property type="entry name" value="SelA"/>
    <property type="match status" value="1"/>
</dbReference>
<evidence type="ECO:0000256" key="4">
    <source>
        <dbReference type="ARBA" id="ARBA00022898"/>
    </source>
</evidence>
<comment type="caution">
    <text evidence="11">The sequence shown here is derived from an EMBL/GenBank/DDBJ whole genome shotgun (WGS) entry which is preliminary data.</text>
</comment>
<dbReference type="InterPro" id="IPR025862">
    <property type="entry name" value="SelA_trans_N_dom"/>
</dbReference>
<evidence type="ECO:0000256" key="3">
    <source>
        <dbReference type="ARBA" id="ARBA00022679"/>
    </source>
</evidence>
<organism evidence="11 12">
    <name type="scientific">candidate division KSB3 bacterium</name>
    <dbReference type="NCBI Taxonomy" id="2044937"/>
    <lineage>
        <taxon>Bacteria</taxon>
        <taxon>candidate division KSB3</taxon>
    </lineage>
</organism>
<comment type="catalytic activity">
    <reaction evidence="8">
        <text>L-seryl-tRNA(Sec) + selenophosphate + H(+) = L-selenocysteinyl-tRNA(Sec) + phosphate</text>
        <dbReference type="Rhea" id="RHEA:22728"/>
        <dbReference type="Rhea" id="RHEA-COMP:9742"/>
        <dbReference type="Rhea" id="RHEA-COMP:9743"/>
        <dbReference type="ChEBI" id="CHEBI:15378"/>
        <dbReference type="ChEBI" id="CHEBI:16144"/>
        <dbReference type="ChEBI" id="CHEBI:43474"/>
        <dbReference type="ChEBI" id="CHEBI:78533"/>
        <dbReference type="ChEBI" id="CHEBI:78573"/>
        <dbReference type="EC" id="2.9.1.1"/>
    </reaction>
</comment>
<evidence type="ECO:0000256" key="1">
    <source>
        <dbReference type="ARBA" id="ARBA00001933"/>
    </source>
</evidence>
<dbReference type="Proteomes" id="UP000649604">
    <property type="component" value="Unassembled WGS sequence"/>
</dbReference>
<keyword evidence="6 8" id="KW-0711">Selenium</keyword>
<keyword evidence="2 8" id="KW-0963">Cytoplasm</keyword>
<keyword evidence="5 8" id="KW-0648">Protein biosynthesis</keyword>
<evidence type="ECO:0000259" key="10">
    <source>
        <dbReference type="Pfam" id="PF12390"/>
    </source>
</evidence>
<keyword evidence="3 8" id="KW-0808">Transferase</keyword>
<evidence type="ECO:0000256" key="8">
    <source>
        <dbReference type="HAMAP-Rule" id="MF_00423"/>
    </source>
</evidence>
<sequence>MNQELLRQIPKVDEVLKEPHMRSLLEGHPRHIVVDAVRDTLDTLRQSILDGTVDEISRERLFEQIHLSAAHKQTRHLKRVINGTGIIVHTNLGRSNLTPQAIEAVVEVASHYSNLEYDLAKGARGSRYSHVEGILCDLLGCESALVVNNNAAAVLLVLSALGQGKEAIVSRGELVEIGGSFRVPDVIQQGGCILREVGTTNRTHLRDYKQAIDANTALILRVHTSNYRIVGFTKTVPLAALKSLADKASIPVVEDMGSGLLIPLARYGLTDEPTVQESLKAGVDVVTFSGDKLLGGPQAGIIVGKKALIDRMKTHPLTRALRVDKMTVAALEVTLLQYRDPESALQNIVTLRQIALSIGELQAKAEKLRALLQQAAVPTQITKAASQVGGGSLPIQQLPTFCLVFNAQTFSPNQLERKFRTGTPPIIGRIVEDRYLLDVRTLAEDDVPLLVNRAREIFDARRGSPGSNAS</sequence>
<dbReference type="NCBIfam" id="TIGR00474">
    <property type="entry name" value="selA"/>
    <property type="match status" value="1"/>
</dbReference>
<dbReference type="EMBL" id="WJJP01000006">
    <property type="protein sequence ID" value="MBD3322982.1"/>
    <property type="molecule type" value="Genomic_DNA"/>
</dbReference>
<dbReference type="PANTHER" id="PTHR32328:SF0">
    <property type="entry name" value="L-SERYL-TRNA(SEC) SELENIUM TRANSFERASE"/>
    <property type="match status" value="1"/>
</dbReference>
<comment type="cofactor">
    <cofactor evidence="1 8 9">
        <name>pyridoxal 5'-phosphate</name>
        <dbReference type="ChEBI" id="CHEBI:597326"/>
    </cofactor>
</comment>
<dbReference type="Gene3D" id="3.40.640.10">
    <property type="entry name" value="Type I PLP-dependent aspartate aminotransferase-like (Major domain)"/>
    <property type="match status" value="1"/>
</dbReference>
<gene>
    <name evidence="8" type="primary">selA</name>
    <name evidence="11" type="ORF">GF339_00265</name>
</gene>
<dbReference type="Pfam" id="PF03841">
    <property type="entry name" value="SelA"/>
    <property type="match status" value="1"/>
</dbReference>
<evidence type="ECO:0000256" key="5">
    <source>
        <dbReference type="ARBA" id="ARBA00022917"/>
    </source>
</evidence>
<evidence type="ECO:0000313" key="12">
    <source>
        <dbReference type="Proteomes" id="UP000649604"/>
    </source>
</evidence>
<comment type="similarity">
    <text evidence="7 8">Belongs to the SelA family.</text>
</comment>
<feature type="modified residue" description="N6-(pyridoxal phosphate)lysine" evidence="8 9">
    <location>
        <position position="292"/>
    </location>
</feature>
<dbReference type="Gene3D" id="3.90.1150.180">
    <property type="match status" value="1"/>
</dbReference>
<dbReference type="GO" id="GO:0005737">
    <property type="term" value="C:cytoplasm"/>
    <property type="evidence" value="ECO:0007669"/>
    <property type="project" value="UniProtKB-SubCell"/>
</dbReference>
<comment type="pathway">
    <text evidence="8">Aminoacyl-tRNA biosynthesis; selenocysteinyl-tRNA(Sec) biosynthesis; selenocysteinyl-tRNA(Sec) from L-seryl-tRNA(Sec) (bacterial route): step 1/1.</text>
</comment>
<evidence type="ECO:0000313" key="11">
    <source>
        <dbReference type="EMBL" id="MBD3322982.1"/>
    </source>
</evidence>
<keyword evidence="4 8" id="KW-0663">Pyridoxal phosphate</keyword>
<dbReference type="GO" id="GO:0001514">
    <property type="term" value="P:selenocysteine incorporation"/>
    <property type="evidence" value="ECO:0007669"/>
    <property type="project" value="UniProtKB-UniRule"/>
</dbReference>
<evidence type="ECO:0000256" key="7">
    <source>
        <dbReference type="ARBA" id="ARBA00044507"/>
    </source>
</evidence>
<feature type="domain" description="L-seryl-tRNA selenium transferase N-terminal" evidence="10">
    <location>
        <begin position="6"/>
        <end position="45"/>
    </location>
</feature>
<dbReference type="AlphaFoldDB" id="A0A9D5JRM3"/>
<comment type="function">
    <text evidence="8">Converts seryl-tRNA(Sec) to selenocysteinyl-tRNA(Sec) required for selenoprotein biosynthesis.</text>
</comment>
<reference evidence="11" key="1">
    <citation type="submission" date="2019-11" db="EMBL/GenBank/DDBJ databases">
        <title>Microbial mats filling the niche in hypersaline microbial mats.</title>
        <authorList>
            <person name="Wong H.L."/>
            <person name="Macleod F.I."/>
            <person name="White R.A. III"/>
            <person name="Burns B.P."/>
        </authorList>
    </citation>
    <scope>NUCLEOTIDE SEQUENCE</scope>
    <source>
        <strain evidence="11">Rbin_158</strain>
    </source>
</reference>
<dbReference type="InterPro" id="IPR018319">
    <property type="entry name" value="SelA-like"/>
</dbReference>
<evidence type="ECO:0000256" key="6">
    <source>
        <dbReference type="ARBA" id="ARBA00023266"/>
    </source>
</evidence>
<dbReference type="InterPro" id="IPR015424">
    <property type="entry name" value="PyrdxlP-dep_Trfase"/>
</dbReference>
<protein>
    <recommendedName>
        <fullName evidence="8">L-seryl-tRNA(Sec) selenium transferase</fullName>
        <ecNumber evidence="8">2.9.1.1</ecNumber>
    </recommendedName>
    <alternativeName>
        <fullName evidence="8">Selenocysteine synthase</fullName>
        <shortName evidence="8">Sec synthase</shortName>
    </alternativeName>
    <alternativeName>
        <fullName evidence="8">Selenocysteinyl-tRNA(Sec) synthase</fullName>
    </alternativeName>
</protein>
<comment type="subcellular location">
    <subcellularLocation>
        <location evidence="8">Cytoplasm</location>
    </subcellularLocation>
</comment>
<proteinExistence type="inferred from homology"/>
<dbReference type="PANTHER" id="PTHR32328">
    <property type="entry name" value="L-SERYL-TRNA(SEC) SELENIUM TRANSFERASE"/>
    <property type="match status" value="1"/>
</dbReference>
<dbReference type="Pfam" id="PF12390">
    <property type="entry name" value="Se-cys_synth_N"/>
    <property type="match status" value="1"/>
</dbReference>
<dbReference type="InterPro" id="IPR015421">
    <property type="entry name" value="PyrdxlP-dep_Trfase_major"/>
</dbReference>
<dbReference type="GO" id="GO:0001717">
    <property type="term" value="P:conversion of seryl-tRNAsec to selenocys-tRNAsec"/>
    <property type="evidence" value="ECO:0007669"/>
    <property type="project" value="UniProtKB-UniRule"/>
</dbReference>